<dbReference type="EMBL" id="QQOH01000002">
    <property type="protein sequence ID" value="RDE22971.1"/>
    <property type="molecule type" value="Genomic_DNA"/>
</dbReference>
<sequence length="44" mass="4345">MAFKKVSVIGLGYIGLPTAAVLASRGIDVVGVVPVLSASEQSSG</sequence>
<feature type="domain" description="UDP-glucose/GDP-mannose dehydrogenase N-terminal" evidence="1">
    <location>
        <begin position="4"/>
        <end position="32"/>
    </location>
</feature>
<dbReference type="InterPro" id="IPR001732">
    <property type="entry name" value="UDP-Glc/GDP-Man_DH_N"/>
</dbReference>
<name>A0A369WN95_9GAMM</name>
<dbReference type="Proteomes" id="UP000253769">
    <property type="component" value="Unassembled WGS sequence"/>
</dbReference>
<dbReference type="AlphaFoldDB" id="A0A369WN95"/>
<gene>
    <name evidence="2" type="ORF">DV711_10520</name>
</gene>
<reference evidence="2 3" key="1">
    <citation type="submission" date="2018-07" db="EMBL/GenBank/DDBJ databases">
        <title>Motiliproteus coralliicola sp. nov., a bacterium isolated from Coral.</title>
        <authorList>
            <person name="Wang G."/>
        </authorList>
    </citation>
    <scope>NUCLEOTIDE SEQUENCE [LARGE SCALE GENOMIC DNA]</scope>
    <source>
        <strain evidence="2 3">C34</strain>
    </source>
</reference>
<dbReference type="InterPro" id="IPR036291">
    <property type="entry name" value="NAD(P)-bd_dom_sf"/>
</dbReference>
<keyword evidence="3" id="KW-1185">Reference proteome</keyword>
<evidence type="ECO:0000259" key="1">
    <source>
        <dbReference type="Pfam" id="PF03721"/>
    </source>
</evidence>
<organism evidence="2 3">
    <name type="scientific">Motiliproteus coralliicola</name>
    <dbReference type="NCBI Taxonomy" id="2283196"/>
    <lineage>
        <taxon>Bacteria</taxon>
        <taxon>Pseudomonadati</taxon>
        <taxon>Pseudomonadota</taxon>
        <taxon>Gammaproteobacteria</taxon>
        <taxon>Oceanospirillales</taxon>
        <taxon>Oceanospirillaceae</taxon>
        <taxon>Motiliproteus</taxon>
    </lineage>
</organism>
<dbReference type="SUPFAM" id="SSF51735">
    <property type="entry name" value="NAD(P)-binding Rossmann-fold domains"/>
    <property type="match status" value="1"/>
</dbReference>
<protein>
    <recommendedName>
        <fullName evidence="1">UDP-glucose/GDP-mannose dehydrogenase N-terminal domain-containing protein</fullName>
    </recommendedName>
</protein>
<dbReference type="Gene3D" id="3.40.50.720">
    <property type="entry name" value="NAD(P)-binding Rossmann-like Domain"/>
    <property type="match status" value="1"/>
</dbReference>
<dbReference type="GO" id="GO:0051287">
    <property type="term" value="F:NAD binding"/>
    <property type="evidence" value="ECO:0007669"/>
    <property type="project" value="InterPro"/>
</dbReference>
<comment type="caution">
    <text evidence="2">The sequence shown here is derived from an EMBL/GenBank/DDBJ whole genome shotgun (WGS) entry which is preliminary data.</text>
</comment>
<evidence type="ECO:0000313" key="2">
    <source>
        <dbReference type="EMBL" id="RDE22971.1"/>
    </source>
</evidence>
<dbReference type="Pfam" id="PF03721">
    <property type="entry name" value="UDPG_MGDP_dh_N"/>
    <property type="match status" value="1"/>
</dbReference>
<accession>A0A369WN95</accession>
<evidence type="ECO:0000313" key="3">
    <source>
        <dbReference type="Proteomes" id="UP000253769"/>
    </source>
</evidence>
<proteinExistence type="predicted"/>
<dbReference type="GO" id="GO:0016616">
    <property type="term" value="F:oxidoreductase activity, acting on the CH-OH group of donors, NAD or NADP as acceptor"/>
    <property type="evidence" value="ECO:0007669"/>
    <property type="project" value="InterPro"/>
</dbReference>